<protein>
    <submittedName>
        <fullName evidence="2">Uncharacterized protein</fullName>
    </submittedName>
</protein>
<sequence>MKKYLKYLWIVCLLIGGFCAAFFWLQKDKVGLTWEESDASTKEAFKDISFGFDIMMGRNMLTVEGKNETLQVSSKKEDEEITNWRDYRISFYAHKDDVRNVTDSDKVSLYDSDEGKGKEGITDTIYASLQIHDFSGEKEKTVEIVRQKIKLKKDIRIFFVLEDDSYGRIESILYDEMNHIEKEYEDSEYEDDILIQDILDTIQGKDSWYYIYGKKQVERAYNSILKNGIWSNRASIEDVKITPTIYREDKHGRITKYVTLDEKEEAIFGCADSSSLILLMRKQMQNEFHYELRRYDENGNLVNAKEIPINRAPSFMICKDKVLLLYDGSALDIYDAKDFEFLNQIKVDASASLSEYAMSMDHRFISYQNDHLYIIEEGSRYDGKPRIKLSCYDTNGNFYTKDLKVDLPPEYQYPEDYFEGIEMSEYSNSVFSIRFDMYTRSSAGLFDFWIGEQ</sequence>
<evidence type="ECO:0000256" key="1">
    <source>
        <dbReference type="SAM" id="Phobius"/>
    </source>
</evidence>
<dbReference type="AlphaFoldDB" id="A0A6N4TLI1"/>
<proteinExistence type="predicted"/>
<name>A0A6N4TLI1_9FIRM</name>
<evidence type="ECO:0000313" key="2">
    <source>
        <dbReference type="EMBL" id="BBK23920.1"/>
    </source>
</evidence>
<gene>
    <name evidence="2" type="ORF">Aargi30884_28230</name>
</gene>
<keyword evidence="1" id="KW-1133">Transmembrane helix</keyword>
<keyword evidence="1" id="KW-0472">Membrane</keyword>
<feature type="transmembrane region" description="Helical" evidence="1">
    <location>
        <begin position="7"/>
        <end position="25"/>
    </location>
</feature>
<reference evidence="3" key="1">
    <citation type="submission" date="2019-05" db="EMBL/GenBank/DDBJ databases">
        <title>Complete genome sequencing of Absiella argi strain JCM 30884.</title>
        <authorList>
            <person name="Sakamoto M."/>
            <person name="Murakami T."/>
            <person name="Mori H."/>
        </authorList>
    </citation>
    <scope>NUCLEOTIDE SEQUENCE [LARGE SCALE GENOMIC DNA]</scope>
    <source>
        <strain evidence="3">JCM 30884</strain>
    </source>
</reference>
<evidence type="ECO:0000313" key="3">
    <source>
        <dbReference type="Proteomes" id="UP000464754"/>
    </source>
</evidence>
<dbReference type="EMBL" id="AP019695">
    <property type="protein sequence ID" value="BBK23920.1"/>
    <property type="molecule type" value="Genomic_DNA"/>
</dbReference>
<dbReference type="RefSeq" id="WP_118277656.1">
    <property type="nucleotide sequence ID" value="NZ_AP019695.1"/>
</dbReference>
<dbReference type="KEGG" id="aarg:Aargi30884_28230"/>
<accession>A0A6N4TLI1</accession>
<keyword evidence="1" id="KW-0812">Transmembrane</keyword>
<organism evidence="2 3">
    <name type="scientific">Amedibacterium intestinale</name>
    <dbReference type="NCBI Taxonomy" id="2583452"/>
    <lineage>
        <taxon>Bacteria</taxon>
        <taxon>Bacillati</taxon>
        <taxon>Bacillota</taxon>
        <taxon>Erysipelotrichia</taxon>
        <taxon>Erysipelotrichales</taxon>
        <taxon>Erysipelotrichaceae</taxon>
        <taxon>Amedibacterium</taxon>
    </lineage>
</organism>
<dbReference type="Proteomes" id="UP000464754">
    <property type="component" value="Chromosome"/>
</dbReference>
<keyword evidence="3" id="KW-1185">Reference proteome</keyword>